<dbReference type="AlphaFoldDB" id="A0AAN7J921"/>
<protein>
    <submittedName>
        <fullName evidence="2">Uncharacterized protein</fullName>
    </submittedName>
</protein>
<evidence type="ECO:0000313" key="2">
    <source>
        <dbReference type="EMBL" id="KAK4603744.1"/>
    </source>
</evidence>
<reference evidence="2 3" key="1">
    <citation type="journal article" date="2023" name="G3 (Bethesda)">
        <title>A haplotype-resolved chromosome-scale genome for Quercus rubra L. provides insights into the genetics of adaptive traits for red oak species.</title>
        <authorList>
            <person name="Kapoor B."/>
            <person name="Jenkins J."/>
            <person name="Schmutz J."/>
            <person name="Zhebentyayeva T."/>
            <person name="Kuelheim C."/>
            <person name="Coggeshall M."/>
            <person name="Heim C."/>
            <person name="Lasky J.R."/>
            <person name="Leites L."/>
            <person name="Islam-Faridi N."/>
            <person name="Romero-Severson J."/>
            <person name="DeLeo V.L."/>
            <person name="Lucas S.M."/>
            <person name="Lazic D."/>
            <person name="Gailing O."/>
            <person name="Carlson J."/>
            <person name="Staton M."/>
        </authorList>
    </citation>
    <scope>NUCLEOTIDE SEQUENCE [LARGE SCALE GENOMIC DNA]</scope>
    <source>
        <strain evidence="2">Pseudo-F2</strain>
    </source>
</reference>
<feature type="region of interest" description="Disordered" evidence="1">
    <location>
        <begin position="80"/>
        <end position="106"/>
    </location>
</feature>
<feature type="compositionally biased region" description="Basic and acidic residues" evidence="1">
    <location>
        <begin position="86"/>
        <end position="106"/>
    </location>
</feature>
<gene>
    <name evidence="2" type="ORF">RGQ29_012310</name>
</gene>
<comment type="caution">
    <text evidence="2">The sequence shown here is derived from an EMBL/GenBank/DDBJ whole genome shotgun (WGS) entry which is preliminary data.</text>
</comment>
<keyword evidence="3" id="KW-1185">Reference proteome</keyword>
<organism evidence="2 3">
    <name type="scientific">Quercus rubra</name>
    <name type="common">Northern red oak</name>
    <name type="synonym">Quercus borealis</name>
    <dbReference type="NCBI Taxonomy" id="3512"/>
    <lineage>
        <taxon>Eukaryota</taxon>
        <taxon>Viridiplantae</taxon>
        <taxon>Streptophyta</taxon>
        <taxon>Embryophyta</taxon>
        <taxon>Tracheophyta</taxon>
        <taxon>Spermatophyta</taxon>
        <taxon>Magnoliopsida</taxon>
        <taxon>eudicotyledons</taxon>
        <taxon>Gunneridae</taxon>
        <taxon>Pentapetalae</taxon>
        <taxon>rosids</taxon>
        <taxon>fabids</taxon>
        <taxon>Fagales</taxon>
        <taxon>Fagaceae</taxon>
        <taxon>Quercus</taxon>
    </lineage>
</organism>
<feature type="region of interest" description="Disordered" evidence="1">
    <location>
        <begin position="47"/>
        <end position="66"/>
    </location>
</feature>
<feature type="compositionally biased region" description="Basic and acidic residues" evidence="1">
    <location>
        <begin position="53"/>
        <end position="65"/>
    </location>
</feature>
<accession>A0AAN7J921</accession>
<dbReference type="EMBL" id="JAXUIC010000002">
    <property type="protein sequence ID" value="KAK4603744.1"/>
    <property type="molecule type" value="Genomic_DNA"/>
</dbReference>
<proteinExistence type="predicted"/>
<evidence type="ECO:0000313" key="3">
    <source>
        <dbReference type="Proteomes" id="UP001324115"/>
    </source>
</evidence>
<dbReference type="Proteomes" id="UP001324115">
    <property type="component" value="Unassembled WGS sequence"/>
</dbReference>
<sequence>MQLKRIICCSIFFLPSANFNNYLSAYCLAYIFQSRRFQKPVSCSMNDLEADDADKSSDRSYKGYSDEEAVELDLSSVHGVSGDAAVGHDEKKQHDSGAPSLEDHLH</sequence>
<evidence type="ECO:0000256" key="1">
    <source>
        <dbReference type="SAM" id="MobiDB-lite"/>
    </source>
</evidence>
<name>A0AAN7J921_QUERU</name>